<gene>
    <name evidence="2" type="ORF">BDZ94DRAFT_238102</name>
</gene>
<dbReference type="InterPro" id="IPR011333">
    <property type="entry name" value="SKP1/BTB/POZ_sf"/>
</dbReference>
<feature type="compositionally biased region" description="Low complexity" evidence="1">
    <location>
        <begin position="278"/>
        <end position="295"/>
    </location>
</feature>
<protein>
    <recommendedName>
        <fullName evidence="4">BTB domain-containing protein</fullName>
    </recommendedName>
</protein>
<evidence type="ECO:0000313" key="3">
    <source>
        <dbReference type="Proteomes" id="UP000807353"/>
    </source>
</evidence>
<feature type="compositionally biased region" description="Pro residues" evidence="1">
    <location>
        <begin position="31"/>
        <end position="43"/>
    </location>
</feature>
<dbReference type="OrthoDB" id="3249359at2759"/>
<feature type="region of interest" description="Disordered" evidence="1">
    <location>
        <begin position="266"/>
        <end position="305"/>
    </location>
</feature>
<comment type="caution">
    <text evidence="2">The sequence shown here is derived from an EMBL/GenBank/DDBJ whole genome shotgun (WGS) entry which is preliminary data.</text>
</comment>
<evidence type="ECO:0008006" key="4">
    <source>
        <dbReference type="Google" id="ProtNLM"/>
    </source>
</evidence>
<reference evidence="2" key="1">
    <citation type="submission" date="2020-11" db="EMBL/GenBank/DDBJ databases">
        <authorList>
            <consortium name="DOE Joint Genome Institute"/>
            <person name="Ahrendt S."/>
            <person name="Riley R."/>
            <person name="Andreopoulos W."/>
            <person name="Labutti K."/>
            <person name="Pangilinan J."/>
            <person name="Ruiz-Duenas F.J."/>
            <person name="Barrasa J.M."/>
            <person name="Sanchez-Garcia M."/>
            <person name="Camarero S."/>
            <person name="Miyauchi S."/>
            <person name="Serrano A."/>
            <person name="Linde D."/>
            <person name="Babiker R."/>
            <person name="Drula E."/>
            <person name="Ayuso-Fernandez I."/>
            <person name="Pacheco R."/>
            <person name="Padilla G."/>
            <person name="Ferreira P."/>
            <person name="Barriuso J."/>
            <person name="Kellner H."/>
            <person name="Castanera R."/>
            <person name="Alfaro M."/>
            <person name="Ramirez L."/>
            <person name="Pisabarro A.G."/>
            <person name="Kuo A."/>
            <person name="Tritt A."/>
            <person name="Lipzen A."/>
            <person name="He G."/>
            <person name="Yan M."/>
            <person name="Ng V."/>
            <person name="Cullen D."/>
            <person name="Martin F."/>
            <person name="Rosso M.-N."/>
            <person name="Henrissat B."/>
            <person name="Hibbett D."/>
            <person name="Martinez A.T."/>
            <person name="Grigoriev I.V."/>
        </authorList>
    </citation>
    <scope>NUCLEOTIDE SEQUENCE</scope>
    <source>
        <strain evidence="2">CBS 247.69</strain>
    </source>
</reference>
<feature type="compositionally biased region" description="Low complexity" evidence="1">
    <location>
        <begin position="44"/>
        <end position="54"/>
    </location>
</feature>
<sequence>MSASTVNSTPDSTKDPIPTLGAKDPNNPNRNPNPNPNPNPNRNPNPNSNRNPNDSNDDQTVQHPVYWFDDGSFVFRVAPYAFKVHRTLLTRHSRFFARLCVRGPEGGEAGTRTMTTTGPGEESREIVDLSVLEPGSQRAGVRVRVRVQDVEALLGFLYHDTAVSGETPVHRTLSLLRVTGPRQFDFPGVFAVGRGVLLEMFGGCFELALDWEVKGEGGGEWGEEASAMDVLEVGDLGEALALANEFKIGPMRKVLYYHLVTSPESSFDADREGEEETASSTPSNSQTTTTTTTLPAPTPTPTLSKSDKALCTSLMTNLISHFTPTLFTPPATSHMACTDALAGAWMARVIQPALEAGGGVHRPMETLGEWLRVDWEREGVCGGCALEKRREWVGMRREVWGLVGGWLGVD</sequence>
<evidence type="ECO:0000256" key="1">
    <source>
        <dbReference type="SAM" id="MobiDB-lite"/>
    </source>
</evidence>
<organism evidence="2 3">
    <name type="scientific">Collybia nuda</name>
    <dbReference type="NCBI Taxonomy" id="64659"/>
    <lineage>
        <taxon>Eukaryota</taxon>
        <taxon>Fungi</taxon>
        <taxon>Dikarya</taxon>
        <taxon>Basidiomycota</taxon>
        <taxon>Agaricomycotina</taxon>
        <taxon>Agaricomycetes</taxon>
        <taxon>Agaricomycetidae</taxon>
        <taxon>Agaricales</taxon>
        <taxon>Tricholomatineae</taxon>
        <taxon>Clitocybaceae</taxon>
        <taxon>Collybia</taxon>
    </lineage>
</organism>
<proteinExistence type="predicted"/>
<dbReference type="Gene3D" id="3.30.710.10">
    <property type="entry name" value="Potassium Channel Kv1.1, Chain A"/>
    <property type="match status" value="1"/>
</dbReference>
<feature type="region of interest" description="Disordered" evidence="1">
    <location>
        <begin position="1"/>
        <end position="62"/>
    </location>
</feature>
<name>A0A9P5XTB9_9AGAR</name>
<dbReference type="AlphaFoldDB" id="A0A9P5XTB9"/>
<dbReference type="Proteomes" id="UP000807353">
    <property type="component" value="Unassembled WGS sequence"/>
</dbReference>
<keyword evidence="3" id="KW-1185">Reference proteome</keyword>
<feature type="compositionally biased region" description="Polar residues" evidence="1">
    <location>
        <begin position="1"/>
        <end position="11"/>
    </location>
</feature>
<dbReference type="EMBL" id="MU150376">
    <property type="protein sequence ID" value="KAF9457337.1"/>
    <property type="molecule type" value="Genomic_DNA"/>
</dbReference>
<evidence type="ECO:0000313" key="2">
    <source>
        <dbReference type="EMBL" id="KAF9457337.1"/>
    </source>
</evidence>
<accession>A0A9P5XTB9</accession>